<protein>
    <recommendedName>
        <fullName evidence="1">TniQ domain-containing protein</fullName>
    </recommendedName>
</protein>
<comment type="caution">
    <text evidence="2">The sequence shown here is derived from an EMBL/GenBank/DDBJ whole genome shotgun (WGS) entry which is preliminary data.</text>
</comment>
<evidence type="ECO:0000313" key="3">
    <source>
        <dbReference type="Proteomes" id="UP000469125"/>
    </source>
</evidence>
<evidence type="ECO:0000313" key="2">
    <source>
        <dbReference type="EMBL" id="MUK89316.1"/>
    </source>
</evidence>
<keyword evidence="3" id="KW-1185">Reference proteome</keyword>
<dbReference type="EMBL" id="WOCA01000010">
    <property type="protein sequence ID" value="MUK89316.1"/>
    <property type="molecule type" value="Genomic_DNA"/>
</dbReference>
<dbReference type="Proteomes" id="UP000469125">
    <property type="component" value="Unassembled WGS sequence"/>
</dbReference>
<dbReference type="InterPro" id="IPR009492">
    <property type="entry name" value="TniQ"/>
</dbReference>
<organism evidence="2 3">
    <name type="scientific">Ornithinibacillus caprae</name>
    <dbReference type="NCBI Taxonomy" id="2678566"/>
    <lineage>
        <taxon>Bacteria</taxon>
        <taxon>Bacillati</taxon>
        <taxon>Bacillota</taxon>
        <taxon>Bacilli</taxon>
        <taxon>Bacillales</taxon>
        <taxon>Bacillaceae</taxon>
        <taxon>Ornithinibacillus</taxon>
    </lineage>
</organism>
<accession>A0A6N8FKT3</accession>
<name>A0A6N8FKT3_9BACI</name>
<proteinExistence type="predicted"/>
<dbReference type="RefSeq" id="WP_155669289.1">
    <property type="nucleotide sequence ID" value="NZ_WOCA01000010.1"/>
</dbReference>
<dbReference type="AlphaFoldDB" id="A0A6N8FKT3"/>
<dbReference type="Pfam" id="PF06527">
    <property type="entry name" value="TniQ"/>
    <property type="match status" value="1"/>
</dbReference>
<gene>
    <name evidence="2" type="ORF">GMD78_13135</name>
</gene>
<feature type="domain" description="TniQ" evidence="1">
    <location>
        <begin position="6"/>
        <end position="142"/>
    </location>
</feature>
<sequence length="528" mass="61728">MNRFTVRIKPYLGEALSSFLFRLSKANRLQLISLLNNFKVTKAHYIQRNDINLLDFSPYSLVDLKRLSEMNNIQEKEMLQLSFYFFLKKFRSEKEIQRARFISGMVRDHFCYCPKCLLEKQYFPLLWKIENIIVCTKHGIPLVDSCATCNKEVKLENQYDLSLCPNCSYPLTDTLNELSIFDETLKYQVWLEQSWNILFNSTGYNLDSEDIAIRVLYILNSYQPKFHRGIVESNMKEPKSLPTLLQHARGTLSQERTLHLSYILRILYENDISMEKFLGLSVKESFINSIRGKTVLKSDQFSCMAPWCANYGKLGLMIKTGTSFKRLDSGEILTYYLACLECGCEYAVNQFNELEERTSFIEGYRMLKDIVDKTSINKLSRKTGLPGDKVKRHLAYFHSRGIIEYPSLFSNISDDFVKAFINGIRNYKTIKHIQAWECWKSYSHFLLHRYHPDVMREIIETKRPRQSKKSSNNSQVKVQHIVDQLFNADKEITIAAVSEIAEVCPETLRNWGCNPYIAKKCRKNTGYQ</sequence>
<reference evidence="2 3" key="1">
    <citation type="submission" date="2019-11" db="EMBL/GenBank/DDBJ databases">
        <authorList>
            <person name="Li X."/>
        </authorList>
    </citation>
    <scope>NUCLEOTIDE SEQUENCE [LARGE SCALE GENOMIC DNA]</scope>
    <source>
        <strain evidence="2 3">L9</strain>
    </source>
</reference>
<evidence type="ECO:0000259" key="1">
    <source>
        <dbReference type="Pfam" id="PF06527"/>
    </source>
</evidence>